<dbReference type="AlphaFoldDB" id="A0A1X6ZD82"/>
<feature type="transmembrane region" description="Helical" evidence="5">
    <location>
        <begin position="36"/>
        <end position="54"/>
    </location>
</feature>
<keyword evidence="8" id="KW-1185">Reference proteome</keyword>
<organism evidence="7 8">
    <name type="scientific">Roseivivax jejudonensis</name>
    <dbReference type="NCBI Taxonomy" id="1529041"/>
    <lineage>
        <taxon>Bacteria</taxon>
        <taxon>Pseudomonadati</taxon>
        <taxon>Pseudomonadota</taxon>
        <taxon>Alphaproteobacteria</taxon>
        <taxon>Rhodobacterales</taxon>
        <taxon>Roseobacteraceae</taxon>
        <taxon>Roseivivax</taxon>
    </lineage>
</organism>
<evidence type="ECO:0000256" key="5">
    <source>
        <dbReference type="SAM" id="Phobius"/>
    </source>
</evidence>
<gene>
    <name evidence="7" type="ORF">ROJ8625_02329</name>
</gene>
<dbReference type="InterPro" id="IPR013130">
    <property type="entry name" value="Fe3_Rdtase_TM_dom"/>
</dbReference>
<dbReference type="OrthoDB" id="7917288at2"/>
<feature type="transmembrane region" description="Helical" evidence="5">
    <location>
        <begin position="146"/>
        <end position="163"/>
    </location>
</feature>
<reference evidence="7 8" key="1">
    <citation type="submission" date="2017-03" db="EMBL/GenBank/DDBJ databases">
        <authorList>
            <person name="Afonso C.L."/>
            <person name="Miller P.J."/>
            <person name="Scott M.A."/>
            <person name="Spackman E."/>
            <person name="Goraichik I."/>
            <person name="Dimitrov K.M."/>
            <person name="Suarez D.L."/>
            <person name="Swayne D.E."/>
        </authorList>
    </citation>
    <scope>NUCLEOTIDE SEQUENCE [LARGE SCALE GENOMIC DNA]</scope>
    <source>
        <strain evidence="7 8">CECT 8625</strain>
    </source>
</reference>
<evidence type="ECO:0000313" key="8">
    <source>
        <dbReference type="Proteomes" id="UP000193570"/>
    </source>
</evidence>
<feature type="domain" description="Ferric oxidoreductase" evidence="6">
    <location>
        <begin position="46"/>
        <end position="157"/>
    </location>
</feature>
<feature type="transmembrane region" description="Helical" evidence="5">
    <location>
        <begin position="116"/>
        <end position="134"/>
    </location>
</feature>
<evidence type="ECO:0000313" key="7">
    <source>
        <dbReference type="EMBL" id="SLN47659.1"/>
    </source>
</evidence>
<keyword evidence="2 5" id="KW-0812">Transmembrane</keyword>
<evidence type="ECO:0000259" key="6">
    <source>
        <dbReference type="Pfam" id="PF01794"/>
    </source>
</evidence>
<accession>A0A1X6ZD82</accession>
<dbReference type="Pfam" id="PF01794">
    <property type="entry name" value="Ferric_reduct"/>
    <property type="match status" value="1"/>
</dbReference>
<feature type="transmembrane region" description="Helical" evidence="5">
    <location>
        <begin position="75"/>
        <end position="96"/>
    </location>
</feature>
<dbReference type="EMBL" id="FWFK01000004">
    <property type="protein sequence ID" value="SLN47659.1"/>
    <property type="molecule type" value="Genomic_DNA"/>
</dbReference>
<evidence type="ECO:0000256" key="3">
    <source>
        <dbReference type="ARBA" id="ARBA00022989"/>
    </source>
</evidence>
<evidence type="ECO:0000256" key="4">
    <source>
        <dbReference type="ARBA" id="ARBA00023136"/>
    </source>
</evidence>
<dbReference type="GO" id="GO:0016020">
    <property type="term" value="C:membrane"/>
    <property type="evidence" value="ECO:0007669"/>
    <property type="project" value="UniProtKB-SubCell"/>
</dbReference>
<evidence type="ECO:0000256" key="2">
    <source>
        <dbReference type="ARBA" id="ARBA00022692"/>
    </source>
</evidence>
<comment type="subcellular location">
    <subcellularLocation>
        <location evidence="1">Membrane</location>
        <topology evidence="1">Multi-pass membrane protein</topology>
    </subcellularLocation>
</comment>
<keyword evidence="3 5" id="KW-1133">Transmembrane helix</keyword>
<proteinExistence type="predicted"/>
<evidence type="ECO:0000256" key="1">
    <source>
        <dbReference type="ARBA" id="ARBA00004141"/>
    </source>
</evidence>
<name>A0A1X6ZD82_9RHOB</name>
<dbReference type="RefSeq" id="WP_085792031.1">
    <property type="nucleotide sequence ID" value="NZ_FWFK01000004.1"/>
</dbReference>
<dbReference type="Proteomes" id="UP000193570">
    <property type="component" value="Unassembled WGS sequence"/>
</dbReference>
<sequence>MSRLRATGVAIWAGLALLAVGPVVLAAFSPYLAYRGPLYILGGFAGIVGLSLLLTQPLLAAGDLPGARGPDGRRWHRWMGWGLVACVAAHIVGLFVTSPPDTIDALLLVAPTPFSVWGVIALWSTVATAILVALRRRMEARIWRVAHNAVALLLVVATVIHAVQIEGAMEQVSKWALGLAAIAASALAVARLRILRPLLRRRARA</sequence>
<feature type="transmembrane region" description="Helical" evidence="5">
    <location>
        <begin position="175"/>
        <end position="194"/>
    </location>
</feature>
<keyword evidence="4 5" id="KW-0472">Membrane</keyword>
<protein>
    <submittedName>
        <fullName evidence="7">Ferric reductase like transmembrane component</fullName>
    </submittedName>
</protein>